<dbReference type="GO" id="GO:0005829">
    <property type="term" value="C:cytosol"/>
    <property type="evidence" value="ECO:0007669"/>
    <property type="project" value="TreeGrafter"/>
</dbReference>
<evidence type="ECO:0000256" key="4">
    <source>
        <dbReference type="ARBA" id="ARBA00008982"/>
    </source>
</evidence>
<keyword evidence="16" id="KW-1185">Reference proteome</keyword>
<sequence>MANYNKKSIADIDVSGKKVLVRVDFNVPLNDKGEVTDDKRIKGALETIKYLVDHKARVILVSHLGRPKNGPEAKFSMKPAVDRLSELLGQEVVLAADVVGEDAKAKAEALKDGEVLMLENVRFHKEETANDPEFARELASFAEIYVNDAFGTAHRAHASTAGAANYLPAVSGFLIQKELEVMGGALTTPERPFVSILGGAKVSDKIGVIENLLEKVDTILIGGGMAYTFLKAQGHEIGSSLVEEDKLDLAKSLLTKAEEKGVKLLLPVDHIVADKYAADAEAKESDIDIEDGWMGLDIGPKTIELYADAIKDAKTVVWNGPMGVFEFEKFAQGTAKVAEAVANSSATSIIGGGDSAAAVEQLGFADKVSHISTGGGASLEFLEGKVLPGIDCLQNKDSRRAYICGNWKMNKGTPKEATALVNELIEKVKNVDSEVLIAVPYTVLGTVSELVAGTNIVVAAENAHQADEGAYTGEISAKFLAEMGVNHVVLGHSERREYFGETDEIVNEKVLASLNWGVRPIVCIGETLEEREAGKEFEVVKTQLLGALKDVPANRVAAHVTIAYEPVWAIGTGKTASSEQAEEICKFVRETLAELYCEDVAANTRILYGGSMKPANAEELLGQANIDGGLIGGASLKADDFAAIAEVYKA</sequence>
<evidence type="ECO:0000256" key="13">
    <source>
        <dbReference type="HAMAP-Rule" id="MF_00145"/>
    </source>
</evidence>
<dbReference type="HAMAP" id="MF_00147_B">
    <property type="entry name" value="TIM_B"/>
    <property type="match status" value="1"/>
</dbReference>
<dbReference type="GO" id="GO:0006096">
    <property type="term" value="P:glycolytic process"/>
    <property type="evidence" value="ECO:0007669"/>
    <property type="project" value="UniProtKB-UniRule"/>
</dbReference>
<dbReference type="Gene3D" id="3.40.50.1260">
    <property type="entry name" value="Phosphoglycerate kinase, N-terminal domain"/>
    <property type="match status" value="2"/>
</dbReference>
<dbReference type="InterPro" id="IPR035990">
    <property type="entry name" value="TIM_sf"/>
</dbReference>
<dbReference type="FunFam" id="3.40.50.1260:FF:000006">
    <property type="entry name" value="Phosphoglycerate kinase"/>
    <property type="match status" value="1"/>
</dbReference>
<comment type="pathway">
    <text evidence="3 13">Carbohydrate degradation; glycolysis; pyruvate from D-glyceraldehyde 3-phosphate: step 2/5.</text>
</comment>
<keyword evidence="11 13" id="KW-0324">Glycolysis</keyword>
<keyword evidence="10 13" id="KW-0067">ATP-binding</keyword>
<dbReference type="PROSITE" id="PS51440">
    <property type="entry name" value="TIM_2"/>
    <property type="match status" value="1"/>
</dbReference>
<comment type="subcellular location">
    <subcellularLocation>
        <location evidence="13">Cytoplasm</location>
    </subcellularLocation>
</comment>
<feature type="binding site" evidence="14">
    <location>
        <begin position="406"/>
        <end position="408"/>
    </location>
    <ligand>
        <name>substrate</name>
    </ligand>
</feature>
<dbReference type="PROSITE" id="PS00171">
    <property type="entry name" value="TIM_1"/>
    <property type="match status" value="1"/>
</dbReference>
<dbReference type="InterPro" id="IPR000652">
    <property type="entry name" value="Triosephosphate_isomerase"/>
</dbReference>
<evidence type="ECO:0000313" key="15">
    <source>
        <dbReference type="EMBL" id="AVM43053.1"/>
    </source>
</evidence>
<dbReference type="Gene3D" id="3.20.20.70">
    <property type="entry name" value="Aldolase class I"/>
    <property type="match status" value="1"/>
</dbReference>
<dbReference type="OrthoDB" id="9808460at2"/>
<dbReference type="InterPro" id="IPR013785">
    <property type="entry name" value="Aldolase_TIM"/>
</dbReference>
<evidence type="ECO:0000256" key="1">
    <source>
        <dbReference type="ARBA" id="ARBA00000642"/>
    </source>
</evidence>
<dbReference type="NCBIfam" id="NF010569">
    <property type="entry name" value="PRK13962.1"/>
    <property type="match status" value="1"/>
</dbReference>
<feature type="binding site" evidence="13">
    <location>
        <position position="40"/>
    </location>
    <ligand>
        <name>substrate</name>
    </ligand>
</feature>
<evidence type="ECO:0000256" key="12">
    <source>
        <dbReference type="ARBA" id="ARBA00023235"/>
    </source>
</evidence>
<feature type="binding site" evidence="14">
    <location>
        <begin position="632"/>
        <end position="633"/>
    </location>
    <ligand>
        <name>substrate</name>
    </ligand>
</feature>
<dbReference type="GO" id="GO:0006094">
    <property type="term" value="P:gluconeogenesis"/>
    <property type="evidence" value="ECO:0007669"/>
    <property type="project" value="UniProtKB-UniRule"/>
</dbReference>
<evidence type="ECO:0000256" key="10">
    <source>
        <dbReference type="ARBA" id="ARBA00022840"/>
    </source>
</evidence>
<dbReference type="GO" id="GO:0005524">
    <property type="term" value="F:ATP binding"/>
    <property type="evidence" value="ECO:0007669"/>
    <property type="project" value="UniProtKB-KW"/>
</dbReference>
<dbReference type="AlphaFoldDB" id="A0A2S0KPV0"/>
<feature type="binding site" evidence="14">
    <location>
        <position position="611"/>
    </location>
    <ligand>
        <name>substrate</name>
    </ligand>
</feature>
<comment type="subunit">
    <text evidence="5 13">Monomer.</text>
</comment>
<dbReference type="EMBL" id="CP027226">
    <property type="protein sequence ID" value="AVM43053.1"/>
    <property type="molecule type" value="Genomic_DNA"/>
</dbReference>
<dbReference type="NCBIfam" id="TIGR00419">
    <property type="entry name" value="tim"/>
    <property type="match status" value="1"/>
</dbReference>
<protein>
    <recommendedName>
        <fullName evidence="13 14">Multifunctional fusion protein</fullName>
    </recommendedName>
    <domain>
        <recommendedName>
            <fullName evidence="14">Triosephosphate isomerase</fullName>
            <shortName evidence="14">TIM</shortName>
            <shortName evidence="14">TPI</shortName>
            <ecNumber evidence="14">5.3.1.1</ecNumber>
        </recommendedName>
        <alternativeName>
            <fullName evidence="14">Triose-phosphate isomerase</fullName>
        </alternativeName>
    </domain>
    <domain>
        <recommendedName>
            <fullName evidence="13">Phosphoglycerate kinase</fullName>
            <ecNumber evidence="13">2.7.2.3</ecNumber>
        </recommendedName>
    </domain>
</protein>
<keyword evidence="7 13" id="KW-0808">Transferase</keyword>
<dbReference type="SUPFAM" id="SSF51351">
    <property type="entry name" value="Triosephosphate isomerase (TIM)"/>
    <property type="match status" value="1"/>
</dbReference>
<comment type="function">
    <text evidence="14">Involved in the gluconeogenesis. Catalyzes stereospecifically the conversion of dihydroxyacetone phosphate (DHAP) to D-glyceraldehyde-3-phosphate (G3P).</text>
</comment>
<comment type="similarity">
    <text evidence="4 13">Belongs to the phosphoglycerate kinase family.</text>
</comment>
<feature type="binding site" evidence="13">
    <location>
        <position position="155"/>
    </location>
    <ligand>
        <name>substrate</name>
    </ligand>
</feature>
<feature type="binding site" evidence="13">
    <location>
        <position position="122"/>
    </location>
    <ligand>
        <name>substrate</name>
    </ligand>
</feature>
<feature type="active site" description="Electrophile" evidence="14">
    <location>
        <position position="492"/>
    </location>
</feature>
<dbReference type="FunFam" id="3.20.20.70:FF:000016">
    <property type="entry name" value="Triosephosphate isomerase"/>
    <property type="match status" value="1"/>
</dbReference>
<comment type="catalytic activity">
    <reaction evidence="14">
        <text>D-glyceraldehyde 3-phosphate = dihydroxyacetone phosphate</text>
        <dbReference type="Rhea" id="RHEA:18585"/>
        <dbReference type="ChEBI" id="CHEBI:57642"/>
        <dbReference type="ChEBI" id="CHEBI:59776"/>
        <dbReference type="EC" id="5.3.1.1"/>
    </reaction>
</comment>
<dbReference type="UniPathway" id="UPA00138"/>
<gene>
    <name evidence="13" type="primary">pgk</name>
    <name evidence="14" type="synonym">tpiA</name>
    <name evidence="15" type="ORF">C5Q98_07450</name>
</gene>
<dbReference type="GO" id="GO:0004807">
    <property type="term" value="F:triose-phosphate isomerase activity"/>
    <property type="evidence" value="ECO:0007669"/>
    <property type="project" value="UniProtKB-UniRule"/>
</dbReference>
<dbReference type="Proteomes" id="UP000237947">
    <property type="component" value="Chromosome"/>
</dbReference>
<dbReference type="KEGG" id="fsa:C5Q98_07450"/>
<feature type="active site" description="Proton acceptor" evidence="14">
    <location>
        <position position="565"/>
    </location>
</feature>
<keyword evidence="12 14" id="KW-0413">Isomerase</keyword>
<proteinExistence type="inferred from homology"/>
<dbReference type="InterPro" id="IPR022896">
    <property type="entry name" value="TrioseP_Isoase_bac/euk"/>
</dbReference>
<evidence type="ECO:0000256" key="5">
    <source>
        <dbReference type="ARBA" id="ARBA00011245"/>
    </source>
</evidence>
<feature type="binding site" evidence="13">
    <location>
        <begin position="63"/>
        <end position="66"/>
    </location>
    <ligand>
        <name>substrate</name>
    </ligand>
</feature>
<comment type="similarity">
    <text evidence="14">Belongs to the triosephosphate isomerase family.</text>
</comment>
<dbReference type="InterPro" id="IPR001576">
    <property type="entry name" value="Phosphoglycerate_kinase"/>
</dbReference>
<dbReference type="EC" id="2.7.2.3" evidence="13"/>
<dbReference type="InterPro" id="IPR020861">
    <property type="entry name" value="Triosephosphate_isomerase_AS"/>
</dbReference>
<feature type="binding site" evidence="13">
    <location>
        <begin position="24"/>
        <end position="26"/>
    </location>
    <ligand>
        <name>substrate</name>
    </ligand>
</feature>
<feature type="binding site" evidence="13">
    <location>
        <position position="295"/>
    </location>
    <ligand>
        <name>ATP</name>
        <dbReference type="ChEBI" id="CHEBI:30616"/>
    </ligand>
</feature>
<comment type="subunit">
    <text evidence="14">Homodimer.</text>
</comment>
<dbReference type="CDD" id="cd00311">
    <property type="entry name" value="TIM"/>
    <property type="match status" value="1"/>
</dbReference>
<keyword evidence="13" id="KW-0963">Cytoplasm</keyword>
<keyword evidence="8 13" id="KW-0547">Nucleotide-binding</keyword>
<feature type="binding site" evidence="14">
    <location>
        <position position="571"/>
    </location>
    <ligand>
        <name>substrate</name>
    </ligand>
</feature>
<keyword evidence="6 14" id="KW-0312">Gluconeogenesis</keyword>
<keyword evidence="9 13" id="KW-0418">Kinase</keyword>
<accession>A0A2S0KPV0</accession>
<dbReference type="HAMAP" id="MF_00145">
    <property type="entry name" value="Phosphoglyc_kinase"/>
    <property type="match status" value="1"/>
</dbReference>
<dbReference type="PANTHER" id="PTHR11406">
    <property type="entry name" value="PHOSPHOGLYCERATE KINASE"/>
    <property type="match status" value="1"/>
</dbReference>
<dbReference type="UniPathway" id="UPA00109">
    <property type="reaction ID" value="UER00185"/>
</dbReference>
<reference evidence="16" key="1">
    <citation type="submission" date="2018-02" db="EMBL/GenBank/DDBJ databases">
        <authorList>
            <person name="Holder M.E."/>
            <person name="Ajami N.J."/>
            <person name="Petrosino J.F."/>
        </authorList>
    </citation>
    <scope>NUCLEOTIDE SEQUENCE [LARGE SCALE GENOMIC DNA]</scope>
    <source>
        <strain evidence="16">CCUG 47711</strain>
    </source>
</reference>
<evidence type="ECO:0000256" key="7">
    <source>
        <dbReference type="ARBA" id="ARBA00022679"/>
    </source>
</evidence>
<dbReference type="CDD" id="cd00318">
    <property type="entry name" value="Phosphoglycerate_kinase"/>
    <property type="match status" value="1"/>
</dbReference>
<dbReference type="Pfam" id="PF00162">
    <property type="entry name" value="PGK"/>
    <property type="match status" value="1"/>
</dbReference>
<dbReference type="PANTHER" id="PTHR11406:SF23">
    <property type="entry name" value="PHOSPHOGLYCERATE KINASE 1, CHLOROPLASTIC-RELATED"/>
    <property type="match status" value="1"/>
</dbReference>
<feature type="binding site" evidence="13">
    <location>
        <begin position="352"/>
        <end position="355"/>
    </location>
    <ligand>
        <name>ATP</name>
        <dbReference type="ChEBI" id="CHEBI:30616"/>
    </ligand>
</feature>
<name>A0A2S0KPV0_9FIRM</name>
<evidence type="ECO:0000256" key="6">
    <source>
        <dbReference type="ARBA" id="ARBA00022432"/>
    </source>
</evidence>
<evidence type="ECO:0000256" key="9">
    <source>
        <dbReference type="ARBA" id="ARBA00022777"/>
    </source>
</evidence>
<comment type="catalytic activity">
    <reaction evidence="1 13">
        <text>(2R)-3-phosphoglycerate + ATP = (2R)-3-phospho-glyceroyl phosphate + ADP</text>
        <dbReference type="Rhea" id="RHEA:14801"/>
        <dbReference type="ChEBI" id="CHEBI:30616"/>
        <dbReference type="ChEBI" id="CHEBI:57604"/>
        <dbReference type="ChEBI" id="CHEBI:58272"/>
        <dbReference type="ChEBI" id="CHEBI:456216"/>
        <dbReference type="EC" id="2.7.2.3"/>
    </reaction>
</comment>
<comment type="pathway">
    <text evidence="2 14">Carbohydrate degradation; glycolysis; D-glyceraldehyde 3-phosphate from glycerone phosphate: step 1/1.</text>
</comment>
<dbReference type="GO" id="GO:0043531">
    <property type="term" value="F:ADP binding"/>
    <property type="evidence" value="ECO:0007669"/>
    <property type="project" value="TreeGrafter"/>
</dbReference>
<evidence type="ECO:0000256" key="2">
    <source>
        <dbReference type="ARBA" id="ARBA00004680"/>
    </source>
</evidence>
<evidence type="ECO:0000256" key="14">
    <source>
        <dbReference type="HAMAP-Rule" id="MF_00147"/>
    </source>
</evidence>
<dbReference type="InterPro" id="IPR015911">
    <property type="entry name" value="Phosphoglycerate_kinase_CS"/>
</dbReference>
<organism evidence="15 16">
    <name type="scientific">Fastidiosipila sanguinis</name>
    <dbReference type="NCBI Taxonomy" id="236753"/>
    <lineage>
        <taxon>Bacteria</taxon>
        <taxon>Bacillati</taxon>
        <taxon>Bacillota</taxon>
        <taxon>Clostridia</taxon>
        <taxon>Eubacteriales</taxon>
        <taxon>Oscillospiraceae</taxon>
        <taxon>Fastidiosipila</taxon>
    </lineage>
</organism>
<dbReference type="PRINTS" id="PR00477">
    <property type="entry name" value="PHGLYCKINASE"/>
</dbReference>
<evidence type="ECO:0000256" key="8">
    <source>
        <dbReference type="ARBA" id="ARBA00022741"/>
    </source>
</evidence>
<dbReference type="FunFam" id="3.40.50.1260:FF:000003">
    <property type="entry name" value="Phosphoglycerate kinase"/>
    <property type="match status" value="1"/>
</dbReference>
<dbReference type="SUPFAM" id="SSF53748">
    <property type="entry name" value="Phosphoglycerate kinase"/>
    <property type="match status" value="1"/>
</dbReference>
<feature type="binding site" evidence="13">
    <location>
        <position position="326"/>
    </location>
    <ligand>
        <name>ATP</name>
        <dbReference type="ChEBI" id="CHEBI:30616"/>
    </ligand>
</feature>
<dbReference type="InterPro" id="IPR036043">
    <property type="entry name" value="Phosphoglycerate_kinase_sf"/>
</dbReference>
<evidence type="ECO:0000313" key="16">
    <source>
        <dbReference type="Proteomes" id="UP000237947"/>
    </source>
</evidence>
<evidence type="ECO:0000256" key="11">
    <source>
        <dbReference type="ARBA" id="ARBA00023152"/>
    </source>
</evidence>
<dbReference type="InterPro" id="IPR015824">
    <property type="entry name" value="Phosphoglycerate_kinase_N"/>
</dbReference>
<comment type="pathway">
    <text evidence="14">Carbohydrate biosynthesis; gluconeogenesis.</text>
</comment>
<dbReference type="GO" id="GO:0004618">
    <property type="term" value="F:phosphoglycerate kinase activity"/>
    <property type="evidence" value="ECO:0007669"/>
    <property type="project" value="UniProtKB-UniRule"/>
</dbReference>
<feature type="binding site" evidence="13">
    <location>
        <position position="205"/>
    </location>
    <ligand>
        <name>ATP</name>
        <dbReference type="ChEBI" id="CHEBI:30616"/>
    </ligand>
</feature>
<evidence type="ECO:0000256" key="3">
    <source>
        <dbReference type="ARBA" id="ARBA00004838"/>
    </source>
</evidence>
<dbReference type="PROSITE" id="PS00111">
    <property type="entry name" value="PGLYCERATE_KINASE"/>
    <property type="match status" value="1"/>
</dbReference>
<dbReference type="EC" id="5.3.1.1" evidence="14"/>
<dbReference type="Pfam" id="PF00121">
    <property type="entry name" value="TIM"/>
    <property type="match status" value="1"/>
</dbReference>
<dbReference type="RefSeq" id="WP_106013000.1">
    <property type="nucleotide sequence ID" value="NZ_CP027226.1"/>
</dbReference>